<comment type="caution">
    <text evidence="1">The sequence shown here is derived from an EMBL/GenBank/DDBJ whole genome shotgun (WGS) entry which is preliminary data.</text>
</comment>
<dbReference type="Proteomes" id="UP000517712">
    <property type="component" value="Unassembled WGS sequence"/>
</dbReference>
<protein>
    <submittedName>
        <fullName evidence="1">Uncharacterized protein</fullName>
    </submittedName>
</protein>
<keyword evidence="2" id="KW-1185">Reference proteome</keyword>
<reference evidence="1 2" key="1">
    <citation type="submission" date="2020-08" db="EMBL/GenBank/DDBJ databases">
        <title>Sequencing the genomes of 1000 actinobacteria strains.</title>
        <authorList>
            <person name="Klenk H.-P."/>
        </authorList>
    </citation>
    <scope>NUCLEOTIDE SEQUENCE [LARGE SCALE GENOMIC DNA]</scope>
    <source>
        <strain evidence="1 2">DSM 24823</strain>
    </source>
</reference>
<evidence type="ECO:0000313" key="1">
    <source>
        <dbReference type="EMBL" id="MBB5742652.1"/>
    </source>
</evidence>
<dbReference type="RefSeq" id="WP_184282199.1">
    <property type="nucleotide sequence ID" value="NZ_BAAAPG010000001.1"/>
</dbReference>
<dbReference type="EMBL" id="JACHMU010000001">
    <property type="protein sequence ID" value="MBB5742652.1"/>
    <property type="molecule type" value="Genomic_DNA"/>
</dbReference>
<organism evidence="1 2">
    <name type="scientific">Microbacterium ginsengiterrae</name>
    <dbReference type="NCBI Taxonomy" id="546115"/>
    <lineage>
        <taxon>Bacteria</taxon>
        <taxon>Bacillati</taxon>
        <taxon>Actinomycetota</taxon>
        <taxon>Actinomycetes</taxon>
        <taxon>Micrococcales</taxon>
        <taxon>Microbacteriaceae</taxon>
        <taxon>Microbacterium</taxon>
    </lineage>
</organism>
<proteinExistence type="predicted"/>
<evidence type="ECO:0000313" key="2">
    <source>
        <dbReference type="Proteomes" id="UP000517712"/>
    </source>
</evidence>
<name>A0A7W9CCB6_9MICO</name>
<sequence length="87" mass="9163">MLDITAADGWTSEALWTLYAARRALTDAIAAAESAGAALLPLIGATEWQADGVRALHELIVALRARTAAEIGELNTRMWEIDAAAAS</sequence>
<accession>A0A7W9CCB6</accession>
<dbReference type="AlphaFoldDB" id="A0A7W9CCB6"/>
<gene>
    <name evidence="1" type="ORF">HD600_001149</name>
</gene>